<dbReference type="PROSITE" id="PS50109">
    <property type="entry name" value="HIS_KIN"/>
    <property type="match status" value="1"/>
</dbReference>
<keyword evidence="6" id="KW-0812">Transmembrane</keyword>
<dbReference type="SMART" id="SM00387">
    <property type="entry name" value="HATPase_c"/>
    <property type="match status" value="1"/>
</dbReference>
<evidence type="ECO:0000259" key="7">
    <source>
        <dbReference type="PROSITE" id="PS50109"/>
    </source>
</evidence>
<dbReference type="SUPFAM" id="SSF55874">
    <property type="entry name" value="ATPase domain of HSP90 chaperone/DNA topoisomerase II/histidine kinase"/>
    <property type="match status" value="1"/>
</dbReference>
<feature type="transmembrane region" description="Helical" evidence="6">
    <location>
        <begin position="85"/>
        <end position="106"/>
    </location>
</feature>
<dbReference type="Gene3D" id="3.30.565.10">
    <property type="entry name" value="Histidine kinase-like ATPase, C-terminal domain"/>
    <property type="match status" value="1"/>
</dbReference>
<feature type="transmembrane region" description="Helical" evidence="6">
    <location>
        <begin position="118"/>
        <end position="137"/>
    </location>
</feature>
<feature type="domain" description="Histidine kinase" evidence="7">
    <location>
        <begin position="267"/>
        <end position="472"/>
    </location>
</feature>
<accession>A0A921MKX3</accession>
<sequence>MDRADWIIDAAQKGLPGELLLAFAILILGIFSMILLANPHNKLNIWCFISGVTFSIGAWKEYLYYTLSPSLVMKGIWTGPFAETMYSVLSAVFYYLSLPPVLIFAFYFHHWDRRFGKWFLRVCLLSYLPAVIFAIAFPCTQTLHFQHLPVFCLSVAGYNWGMGILSTTIILHALWEEQMGTHFHQRRLAAVTILIPLWVWLVSAFPYHALGIPNLSKLWQFNLFVVVFILFYCFYHAFREGIWGLRFRREVYDWSSGSKVLQRNAHYVGHALKNDLSKIEWCTQLLDARGVRGRELEIISHSVTHLKQFISRTQLYSQQITLSPSPCVIRDVFEDVIAAAMFTEASGISMIVRTCDDAPLVCDHAHLEEVLHNLITNAADAMPEGGEIALSYRCQPARGKAVISVADHGHGIAPEQLQLLFEPYFTTKKGHLNMGLGLYYCWNVMAAHNGSIRVESKPGCGSTFSLCFPVRRKHRRNEETT</sequence>
<dbReference type="Pfam" id="PF02518">
    <property type="entry name" value="HATPase_c"/>
    <property type="match status" value="1"/>
</dbReference>
<dbReference type="PRINTS" id="PR00344">
    <property type="entry name" value="BCTRLSENSOR"/>
</dbReference>
<keyword evidence="5" id="KW-0902">Two-component regulatory system</keyword>
<feature type="transmembrane region" description="Helical" evidence="6">
    <location>
        <begin position="219"/>
        <end position="238"/>
    </location>
</feature>
<evidence type="ECO:0000256" key="1">
    <source>
        <dbReference type="ARBA" id="ARBA00000085"/>
    </source>
</evidence>
<dbReference type="PANTHER" id="PTHR43547">
    <property type="entry name" value="TWO-COMPONENT HISTIDINE KINASE"/>
    <property type="match status" value="1"/>
</dbReference>
<feature type="transmembrane region" description="Helical" evidence="6">
    <location>
        <begin position="20"/>
        <end position="38"/>
    </location>
</feature>
<name>A0A921MKX3_9FIRM</name>
<keyword evidence="4 8" id="KW-0418">Kinase</keyword>
<evidence type="ECO:0000256" key="5">
    <source>
        <dbReference type="ARBA" id="ARBA00023012"/>
    </source>
</evidence>
<keyword evidence="3" id="KW-0597">Phosphoprotein</keyword>
<comment type="catalytic activity">
    <reaction evidence="1">
        <text>ATP + protein L-histidine = ADP + protein N-phospho-L-histidine.</text>
        <dbReference type="EC" id="2.7.13.3"/>
    </reaction>
</comment>
<evidence type="ECO:0000313" key="8">
    <source>
        <dbReference type="EMBL" id="HJG85796.1"/>
    </source>
</evidence>
<evidence type="ECO:0000256" key="2">
    <source>
        <dbReference type="ARBA" id="ARBA00012438"/>
    </source>
</evidence>
<evidence type="ECO:0000256" key="6">
    <source>
        <dbReference type="SAM" id="Phobius"/>
    </source>
</evidence>
<gene>
    <name evidence="8" type="ORF">K8V01_02015</name>
</gene>
<reference evidence="8" key="1">
    <citation type="journal article" date="2021" name="PeerJ">
        <title>Extensive microbial diversity within the chicken gut microbiome revealed by metagenomics and culture.</title>
        <authorList>
            <person name="Gilroy R."/>
            <person name="Ravi A."/>
            <person name="Getino M."/>
            <person name="Pursley I."/>
            <person name="Horton D.L."/>
            <person name="Alikhan N.F."/>
            <person name="Baker D."/>
            <person name="Gharbi K."/>
            <person name="Hall N."/>
            <person name="Watson M."/>
            <person name="Adriaenssens E.M."/>
            <person name="Foster-Nyarko E."/>
            <person name="Jarju S."/>
            <person name="Secka A."/>
            <person name="Antonio M."/>
            <person name="Oren A."/>
            <person name="Chaudhuri R.R."/>
            <person name="La Ragione R."/>
            <person name="Hildebrand F."/>
            <person name="Pallen M.J."/>
        </authorList>
    </citation>
    <scope>NUCLEOTIDE SEQUENCE</scope>
    <source>
        <strain evidence="8">CHK179-5677</strain>
    </source>
</reference>
<dbReference type="PANTHER" id="PTHR43547:SF2">
    <property type="entry name" value="HYBRID SIGNAL TRANSDUCTION HISTIDINE KINASE C"/>
    <property type="match status" value="1"/>
</dbReference>
<keyword evidence="6" id="KW-0472">Membrane</keyword>
<dbReference type="AlphaFoldDB" id="A0A921MKX3"/>
<feature type="transmembrane region" description="Helical" evidence="6">
    <location>
        <begin position="187"/>
        <end position="207"/>
    </location>
</feature>
<dbReference type="EMBL" id="DYUC01000016">
    <property type="protein sequence ID" value="HJG85796.1"/>
    <property type="molecule type" value="Genomic_DNA"/>
</dbReference>
<feature type="transmembrane region" description="Helical" evidence="6">
    <location>
        <begin position="45"/>
        <end position="65"/>
    </location>
</feature>
<evidence type="ECO:0000313" key="9">
    <source>
        <dbReference type="Proteomes" id="UP000760668"/>
    </source>
</evidence>
<dbReference type="InterPro" id="IPR005467">
    <property type="entry name" value="His_kinase_dom"/>
</dbReference>
<dbReference type="GO" id="GO:0000155">
    <property type="term" value="F:phosphorelay sensor kinase activity"/>
    <property type="evidence" value="ECO:0007669"/>
    <property type="project" value="TreeGrafter"/>
</dbReference>
<keyword evidence="4 8" id="KW-0808">Transferase</keyword>
<dbReference type="InterPro" id="IPR004358">
    <property type="entry name" value="Sig_transdc_His_kin-like_C"/>
</dbReference>
<evidence type="ECO:0000256" key="3">
    <source>
        <dbReference type="ARBA" id="ARBA00022553"/>
    </source>
</evidence>
<dbReference type="RefSeq" id="WP_295369534.1">
    <property type="nucleotide sequence ID" value="NZ_DYUC01000016.1"/>
</dbReference>
<protein>
    <recommendedName>
        <fullName evidence="2">histidine kinase</fullName>
        <ecNumber evidence="2">2.7.13.3</ecNumber>
    </recommendedName>
</protein>
<evidence type="ECO:0000256" key="4">
    <source>
        <dbReference type="ARBA" id="ARBA00022777"/>
    </source>
</evidence>
<reference evidence="8" key="2">
    <citation type="submission" date="2021-09" db="EMBL/GenBank/DDBJ databases">
        <authorList>
            <person name="Gilroy R."/>
        </authorList>
    </citation>
    <scope>NUCLEOTIDE SEQUENCE</scope>
    <source>
        <strain evidence="8">CHK179-5677</strain>
    </source>
</reference>
<organism evidence="8 9">
    <name type="scientific">Pseudoflavonifractor capillosus</name>
    <dbReference type="NCBI Taxonomy" id="106588"/>
    <lineage>
        <taxon>Bacteria</taxon>
        <taxon>Bacillati</taxon>
        <taxon>Bacillota</taxon>
        <taxon>Clostridia</taxon>
        <taxon>Eubacteriales</taxon>
        <taxon>Oscillospiraceae</taxon>
        <taxon>Pseudoflavonifractor</taxon>
    </lineage>
</organism>
<dbReference type="EC" id="2.7.13.3" evidence="2"/>
<keyword evidence="6" id="KW-1133">Transmembrane helix</keyword>
<feature type="transmembrane region" description="Helical" evidence="6">
    <location>
        <begin position="157"/>
        <end position="175"/>
    </location>
</feature>
<comment type="caution">
    <text evidence="8">The sequence shown here is derived from an EMBL/GenBank/DDBJ whole genome shotgun (WGS) entry which is preliminary data.</text>
</comment>
<dbReference type="InterPro" id="IPR003594">
    <property type="entry name" value="HATPase_dom"/>
</dbReference>
<dbReference type="InterPro" id="IPR036890">
    <property type="entry name" value="HATPase_C_sf"/>
</dbReference>
<proteinExistence type="predicted"/>
<dbReference type="Proteomes" id="UP000760668">
    <property type="component" value="Unassembled WGS sequence"/>
</dbReference>